<dbReference type="EMBL" id="KV442015">
    <property type="protein sequence ID" value="OAQ35295.1"/>
    <property type="molecule type" value="Genomic_DNA"/>
</dbReference>
<evidence type="ECO:0000313" key="5">
    <source>
        <dbReference type="Proteomes" id="UP000078512"/>
    </source>
</evidence>
<dbReference type="GO" id="GO:0005085">
    <property type="term" value="F:guanyl-nucleotide exchange factor activity"/>
    <property type="evidence" value="ECO:0007669"/>
    <property type="project" value="TreeGrafter"/>
</dbReference>
<feature type="compositionally biased region" description="Polar residues" evidence="2">
    <location>
        <begin position="55"/>
        <end position="67"/>
    </location>
</feature>
<feature type="compositionally biased region" description="Low complexity" evidence="2">
    <location>
        <begin position="68"/>
        <end position="78"/>
    </location>
</feature>
<dbReference type="Proteomes" id="UP000078512">
    <property type="component" value="Unassembled WGS sequence"/>
</dbReference>
<feature type="compositionally biased region" description="Acidic residues" evidence="2">
    <location>
        <begin position="958"/>
        <end position="977"/>
    </location>
</feature>
<feature type="region of interest" description="Disordered" evidence="2">
    <location>
        <begin position="809"/>
        <end position="846"/>
    </location>
</feature>
<feature type="region of interest" description="Disordered" evidence="2">
    <location>
        <begin position="558"/>
        <end position="598"/>
    </location>
</feature>
<feature type="compositionally biased region" description="Low complexity" evidence="2">
    <location>
        <begin position="201"/>
        <end position="245"/>
    </location>
</feature>
<keyword evidence="1" id="KW-0175">Coiled coil</keyword>
<gene>
    <name evidence="4" type="ORF">K457DRAFT_121258</name>
</gene>
<feature type="region of interest" description="Disordered" evidence="2">
    <location>
        <begin position="478"/>
        <end position="519"/>
    </location>
</feature>
<dbReference type="AlphaFoldDB" id="A0A197KCR9"/>
<feature type="region of interest" description="Disordered" evidence="2">
    <location>
        <begin position="287"/>
        <end position="364"/>
    </location>
</feature>
<dbReference type="InterPro" id="IPR016024">
    <property type="entry name" value="ARM-type_fold"/>
</dbReference>
<reference evidence="4 5" key="1">
    <citation type="submission" date="2016-05" db="EMBL/GenBank/DDBJ databases">
        <title>Genome sequencing reveals origins of a unique bacterial endosymbiosis in the earliest lineages of terrestrial Fungi.</title>
        <authorList>
            <consortium name="DOE Joint Genome Institute"/>
            <person name="Uehling J."/>
            <person name="Gryganskyi A."/>
            <person name="Hameed K."/>
            <person name="Tschaplinski T."/>
            <person name="Misztal P."/>
            <person name="Wu S."/>
            <person name="Desiro A."/>
            <person name="Vande Pol N."/>
            <person name="Du Z.-Y."/>
            <person name="Zienkiewicz A."/>
            <person name="Zienkiewicz K."/>
            <person name="Morin E."/>
            <person name="Tisserant E."/>
            <person name="Splivallo R."/>
            <person name="Hainaut M."/>
            <person name="Henrissat B."/>
            <person name="Ohm R."/>
            <person name="Kuo A."/>
            <person name="Yan J."/>
            <person name="Lipzen A."/>
            <person name="Nolan M."/>
            <person name="Labutti K."/>
            <person name="Barry K."/>
            <person name="Goldstein A."/>
            <person name="Labbe J."/>
            <person name="Schadt C."/>
            <person name="Tuskan G."/>
            <person name="Grigoriev I."/>
            <person name="Martin F."/>
            <person name="Vilgalys R."/>
            <person name="Bonito G."/>
        </authorList>
    </citation>
    <scope>NUCLEOTIDE SEQUENCE [LARGE SCALE GENOMIC DNA]</scope>
    <source>
        <strain evidence="4 5">AG-77</strain>
    </source>
</reference>
<dbReference type="InterPro" id="IPR051956">
    <property type="entry name" value="eIF2B_epsilon"/>
</dbReference>
<dbReference type="OrthoDB" id="2290605at2759"/>
<dbReference type="PROSITE" id="PS51363">
    <property type="entry name" value="W2"/>
    <property type="match status" value="1"/>
</dbReference>
<dbReference type="SMART" id="SM00515">
    <property type="entry name" value="eIF5C"/>
    <property type="match status" value="1"/>
</dbReference>
<keyword evidence="5" id="KW-1185">Reference proteome</keyword>
<feature type="compositionally biased region" description="Acidic residues" evidence="2">
    <location>
        <begin position="338"/>
        <end position="348"/>
    </location>
</feature>
<dbReference type="GO" id="GO:0031369">
    <property type="term" value="F:translation initiation factor binding"/>
    <property type="evidence" value="ECO:0007669"/>
    <property type="project" value="TreeGrafter"/>
</dbReference>
<accession>A0A197KCR9</accession>
<evidence type="ECO:0000256" key="1">
    <source>
        <dbReference type="SAM" id="Coils"/>
    </source>
</evidence>
<feature type="compositionally biased region" description="Polar residues" evidence="2">
    <location>
        <begin position="82"/>
        <end position="101"/>
    </location>
</feature>
<proteinExistence type="predicted"/>
<feature type="region of interest" description="Disordered" evidence="2">
    <location>
        <begin position="934"/>
        <end position="977"/>
    </location>
</feature>
<evidence type="ECO:0000259" key="3">
    <source>
        <dbReference type="PROSITE" id="PS51363"/>
    </source>
</evidence>
<feature type="compositionally biased region" description="Basic residues" evidence="2">
    <location>
        <begin position="179"/>
        <end position="188"/>
    </location>
</feature>
<dbReference type="PANTHER" id="PTHR45887:SF1">
    <property type="entry name" value="TRANSLATION INITIATION FACTOR EIF-2B SUBUNIT EPSILON"/>
    <property type="match status" value="1"/>
</dbReference>
<feature type="region of interest" description="Disordered" evidence="2">
    <location>
        <begin position="55"/>
        <end position="123"/>
    </location>
</feature>
<sequence>MGSASTSTSYPFTSTSATASAAFPCSFHKSLLSISTSIPRTKAMKGKTPVLVLSQHSPQPSTIQPFRNNNTNNNSNSKDNNHTFSRSNSAPHFNRRSSQFNTPPQQHQQPQQQQQTQQPTQQRSLLMRKPSGNVGQKHQYYHHQQYDHHNNFDRNFRQPDYPQQQGHYNYKECQYSHSNTHHTQRHAPRPTPIQSLNSPRSENTPSIPSQSSSTSATSTPSFVVSTDSSSSLSSSSMPASSSISSVPTVTLAAVVGGVEAHNSDPEPALGDVEQYLENQHQLLQSNRLSKEARSHKAAASRSSPRSQLSTELGLGLSPPGAAVESDMSSNSSLRESSDYDTLETEDDDKGIPGSDSNDTDSVLDDAMALDKRSRRKRSMQRLIAKNKTLKSSLQQAKADLAAERHNRAMIDQIYLKIKKELNSKLEAEECKVANLRAELEQMTQDMQELKEKSTSYKIGYDSSAYSLSSGLGGLMLHHSNIPDCDEDEEEEEEETFIKAERSSRTKEDSSPSHGWQDRFHTQEEKTVAMENRATDTNHAAVSEQGDDSEKKVSFLATPMDTPARARSPLPIAAESDNEEQGEDEYEGDDSDDDDGENAPCTMMELLIKKEQSQSSEDDTQDAAADAEETFDSMAEKFLHQAIRAKFTAARTILQLDDLLLKYDAIPEELVMVLTHELTKWWEKERVEAGGPATGGWGTGSVLMPETGDLVTAKVAVETKFKSVYVPLLLNYVASHKEQLMLLEKLERYAKASDKSMRNHTAQLMALYKFDVLDADAILEWWRLLKEPQGVFGHGNGLRSMSSKFVAWLEDEEDEDDSDDDSDDDDDSEEESDSEDEHEEEFDEVIDANGQGKIVGLDLLPREELLSPRNLLQSLDDDLAQADAENERMMVIGSDDGMDDQMSTSSSLERIEECERKRRISFCTNNVYIHQNGRVRVDKAPVSDEQGRKMEQCPPFEAPVDEDEEGEEEEEEEDSDDE</sequence>
<dbReference type="PANTHER" id="PTHR45887">
    <property type="entry name" value="TRANSLATION INITIATION FACTOR EIF-2B SUBUNIT EPSILON"/>
    <property type="match status" value="1"/>
</dbReference>
<feature type="compositionally biased region" description="Acidic residues" evidence="2">
    <location>
        <begin position="483"/>
        <end position="494"/>
    </location>
</feature>
<feature type="compositionally biased region" description="Low complexity" evidence="2">
    <location>
        <begin position="102"/>
        <end position="122"/>
    </location>
</feature>
<feature type="region of interest" description="Disordered" evidence="2">
    <location>
        <begin position="177"/>
        <end position="245"/>
    </location>
</feature>
<protein>
    <recommendedName>
        <fullName evidence="3">W2 domain-containing protein</fullName>
    </recommendedName>
</protein>
<feature type="compositionally biased region" description="Basic and acidic residues" evidence="2">
    <location>
        <begin position="934"/>
        <end position="950"/>
    </location>
</feature>
<dbReference type="Gene3D" id="1.25.40.180">
    <property type="match status" value="1"/>
</dbReference>
<feature type="compositionally biased region" description="Basic and acidic residues" evidence="2">
    <location>
        <begin position="495"/>
        <end position="519"/>
    </location>
</feature>
<dbReference type="GO" id="GO:0003743">
    <property type="term" value="F:translation initiation factor activity"/>
    <property type="evidence" value="ECO:0007669"/>
    <property type="project" value="TreeGrafter"/>
</dbReference>
<dbReference type="GO" id="GO:0005851">
    <property type="term" value="C:eukaryotic translation initiation factor 2B complex"/>
    <property type="evidence" value="ECO:0007669"/>
    <property type="project" value="TreeGrafter"/>
</dbReference>
<feature type="domain" description="W2" evidence="3">
    <location>
        <begin position="624"/>
        <end position="818"/>
    </location>
</feature>
<feature type="compositionally biased region" description="Acidic residues" evidence="2">
    <location>
        <begin position="809"/>
        <end position="845"/>
    </location>
</feature>
<dbReference type="SUPFAM" id="SSF48371">
    <property type="entry name" value="ARM repeat"/>
    <property type="match status" value="1"/>
</dbReference>
<organism evidence="4 5">
    <name type="scientific">Linnemannia elongata AG-77</name>
    <dbReference type="NCBI Taxonomy" id="1314771"/>
    <lineage>
        <taxon>Eukaryota</taxon>
        <taxon>Fungi</taxon>
        <taxon>Fungi incertae sedis</taxon>
        <taxon>Mucoromycota</taxon>
        <taxon>Mortierellomycotina</taxon>
        <taxon>Mortierellomycetes</taxon>
        <taxon>Mortierellales</taxon>
        <taxon>Mortierellaceae</taxon>
        <taxon>Linnemannia</taxon>
    </lineage>
</organism>
<feature type="compositionally biased region" description="Acidic residues" evidence="2">
    <location>
        <begin position="575"/>
        <end position="596"/>
    </location>
</feature>
<dbReference type="InterPro" id="IPR003307">
    <property type="entry name" value="W2_domain"/>
</dbReference>
<evidence type="ECO:0000313" key="4">
    <source>
        <dbReference type="EMBL" id="OAQ35295.1"/>
    </source>
</evidence>
<feature type="coiled-coil region" evidence="1">
    <location>
        <begin position="379"/>
        <end position="452"/>
    </location>
</feature>
<evidence type="ECO:0000256" key="2">
    <source>
        <dbReference type="SAM" id="MobiDB-lite"/>
    </source>
</evidence>
<name>A0A197KCR9_9FUNG</name>
<dbReference type="Pfam" id="PF02020">
    <property type="entry name" value="W2"/>
    <property type="match status" value="1"/>
</dbReference>